<organism evidence="1 2">
    <name type="scientific">Hyphomonas atlantica</name>
    <dbReference type="NCBI Taxonomy" id="1280948"/>
    <lineage>
        <taxon>Bacteria</taxon>
        <taxon>Pseudomonadati</taxon>
        <taxon>Pseudomonadota</taxon>
        <taxon>Alphaproteobacteria</taxon>
        <taxon>Hyphomonadales</taxon>
        <taxon>Hyphomonadaceae</taxon>
        <taxon>Hyphomonas</taxon>
    </lineage>
</organism>
<proteinExistence type="predicted"/>
<reference evidence="1 2" key="1">
    <citation type="journal article" date="2018" name="Nat. Biotechnol.">
        <title>A standardized bacterial taxonomy based on genome phylogeny substantially revises the tree of life.</title>
        <authorList>
            <person name="Parks D.H."/>
            <person name="Chuvochina M."/>
            <person name="Waite D.W."/>
            <person name="Rinke C."/>
            <person name="Skarshewski A."/>
            <person name="Chaumeil P.A."/>
            <person name="Hugenholtz P."/>
        </authorList>
    </citation>
    <scope>NUCLEOTIDE SEQUENCE [LARGE SCALE GENOMIC DNA]</scope>
    <source>
        <strain evidence="1">UBA10378</strain>
    </source>
</reference>
<feature type="non-terminal residue" evidence="1">
    <location>
        <position position="71"/>
    </location>
</feature>
<evidence type="ECO:0000313" key="2">
    <source>
        <dbReference type="Proteomes" id="UP000263957"/>
    </source>
</evidence>
<sequence>MTEVIHASAQTIRNLKDVPASFRLAAFALLNTQSGSISFVLPGDRVLEYRHDKTGPHATIIVHNYDFVKRA</sequence>
<dbReference type="EMBL" id="DOGS01000286">
    <property type="protein sequence ID" value="HBQ50036.1"/>
    <property type="molecule type" value="Genomic_DNA"/>
</dbReference>
<dbReference type="AlphaFoldDB" id="A0A356WB05"/>
<dbReference type="Proteomes" id="UP000263957">
    <property type="component" value="Unassembled WGS sequence"/>
</dbReference>
<protein>
    <submittedName>
        <fullName evidence="1">Uncharacterized protein</fullName>
    </submittedName>
</protein>
<accession>A0A356WB05</accession>
<name>A0A356WB05_9PROT</name>
<evidence type="ECO:0000313" key="1">
    <source>
        <dbReference type="EMBL" id="HBQ50036.1"/>
    </source>
</evidence>
<gene>
    <name evidence="1" type="ORF">DD728_14365</name>
</gene>
<comment type="caution">
    <text evidence="1">The sequence shown here is derived from an EMBL/GenBank/DDBJ whole genome shotgun (WGS) entry which is preliminary data.</text>
</comment>